<evidence type="ECO:0000313" key="2">
    <source>
        <dbReference type="EMBL" id="CAA2619460.1"/>
    </source>
</evidence>
<name>A0A7I8IML0_SPIIN</name>
<feature type="compositionally biased region" description="Polar residues" evidence="1">
    <location>
        <begin position="1"/>
        <end position="10"/>
    </location>
</feature>
<proteinExistence type="predicted"/>
<dbReference type="AlphaFoldDB" id="A0A7I8IML0"/>
<reference evidence="2 3" key="1">
    <citation type="submission" date="2019-12" db="EMBL/GenBank/DDBJ databases">
        <authorList>
            <person name="Scholz U."/>
            <person name="Mascher M."/>
            <person name="Fiebig A."/>
        </authorList>
    </citation>
    <scope>NUCLEOTIDE SEQUENCE</scope>
</reference>
<dbReference type="EMBL" id="CACRZD030000004">
    <property type="protein sequence ID" value="CAA6659187.1"/>
    <property type="molecule type" value="Genomic_DNA"/>
</dbReference>
<feature type="region of interest" description="Disordered" evidence="1">
    <location>
        <begin position="1"/>
        <end position="43"/>
    </location>
</feature>
<dbReference type="EMBL" id="LR743591">
    <property type="protein sequence ID" value="CAA2619460.1"/>
    <property type="molecule type" value="Genomic_DNA"/>
</dbReference>
<accession>A0A7I8IML0</accession>
<evidence type="ECO:0000256" key="1">
    <source>
        <dbReference type="SAM" id="MobiDB-lite"/>
    </source>
</evidence>
<sequence>MGASTTQPTDRTIHQHHGTLDSDRRNSRTWQPPMEDGISPDNPFRERSRVFRFFNLPISKGRDPIRRFPDRSRWREREVRDRISLGISPWRLLSERFRASRFLRPPKVDDGGGENSSQAVVLKLQLL</sequence>
<gene>
    <name evidence="2" type="ORF">SI7747_04005627</name>
</gene>
<organism evidence="2">
    <name type="scientific">Spirodela intermedia</name>
    <name type="common">Intermediate duckweed</name>
    <dbReference type="NCBI Taxonomy" id="51605"/>
    <lineage>
        <taxon>Eukaryota</taxon>
        <taxon>Viridiplantae</taxon>
        <taxon>Streptophyta</taxon>
        <taxon>Embryophyta</taxon>
        <taxon>Tracheophyta</taxon>
        <taxon>Spermatophyta</taxon>
        <taxon>Magnoliopsida</taxon>
        <taxon>Liliopsida</taxon>
        <taxon>Araceae</taxon>
        <taxon>Lemnoideae</taxon>
        <taxon>Spirodela</taxon>
    </lineage>
</organism>
<dbReference type="Proteomes" id="UP001189122">
    <property type="component" value="Unassembled WGS sequence"/>
</dbReference>
<protein>
    <submittedName>
        <fullName evidence="2">Uncharacterized protein</fullName>
    </submittedName>
</protein>
<keyword evidence="3" id="KW-1185">Reference proteome</keyword>
<evidence type="ECO:0000313" key="3">
    <source>
        <dbReference type="Proteomes" id="UP001189122"/>
    </source>
</evidence>